<dbReference type="SUPFAM" id="SSF50729">
    <property type="entry name" value="PH domain-like"/>
    <property type="match status" value="1"/>
</dbReference>
<dbReference type="OrthoDB" id="187075at2759"/>
<dbReference type="OMA" id="KQAYWHK"/>
<dbReference type="PROSITE" id="PS50003">
    <property type="entry name" value="PH_DOMAIN"/>
    <property type="match status" value="1"/>
</dbReference>
<accession>D7FKF4</accession>
<dbReference type="EMBL" id="FN648026">
    <property type="protein sequence ID" value="CBJ29356.1"/>
    <property type="molecule type" value="Genomic_DNA"/>
</dbReference>
<evidence type="ECO:0000313" key="3">
    <source>
        <dbReference type="Proteomes" id="UP000002630"/>
    </source>
</evidence>
<reference evidence="2 3" key="1">
    <citation type="journal article" date="2010" name="Nature">
        <title>The Ectocarpus genome and the independent evolution of multicellularity in brown algae.</title>
        <authorList>
            <person name="Cock J.M."/>
            <person name="Sterck L."/>
            <person name="Rouze P."/>
            <person name="Scornet D."/>
            <person name="Allen A.E."/>
            <person name="Amoutzias G."/>
            <person name="Anthouard V."/>
            <person name="Artiguenave F."/>
            <person name="Aury J.M."/>
            <person name="Badger J.H."/>
            <person name="Beszteri B."/>
            <person name="Billiau K."/>
            <person name="Bonnet E."/>
            <person name="Bothwell J.H."/>
            <person name="Bowler C."/>
            <person name="Boyen C."/>
            <person name="Brownlee C."/>
            <person name="Carrano C.J."/>
            <person name="Charrier B."/>
            <person name="Cho G.Y."/>
            <person name="Coelho S.M."/>
            <person name="Collen J."/>
            <person name="Corre E."/>
            <person name="Da Silva C."/>
            <person name="Delage L."/>
            <person name="Delaroque N."/>
            <person name="Dittami S.M."/>
            <person name="Doulbeau S."/>
            <person name="Elias M."/>
            <person name="Farnham G."/>
            <person name="Gachon C.M."/>
            <person name="Gschloessl B."/>
            <person name="Heesch S."/>
            <person name="Jabbari K."/>
            <person name="Jubin C."/>
            <person name="Kawai H."/>
            <person name="Kimura K."/>
            <person name="Kloareg B."/>
            <person name="Kupper F.C."/>
            <person name="Lang D."/>
            <person name="Le Bail A."/>
            <person name="Leblanc C."/>
            <person name="Lerouge P."/>
            <person name="Lohr M."/>
            <person name="Lopez P.J."/>
            <person name="Martens C."/>
            <person name="Maumus F."/>
            <person name="Michel G."/>
            <person name="Miranda-Saavedra D."/>
            <person name="Morales J."/>
            <person name="Moreau H."/>
            <person name="Motomura T."/>
            <person name="Nagasato C."/>
            <person name="Napoli C.A."/>
            <person name="Nelson D.R."/>
            <person name="Nyvall-Collen P."/>
            <person name="Peters A.F."/>
            <person name="Pommier C."/>
            <person name="Potin P."/>
            <person name="Poulain J."/>
            <person name="Quesneville H."/>
            <person name="Read B."/>
            <person name="Rensing S.A."/>
            <person name="Ritter A."/>
            <person name="Rousvoal S."/>
            <person name="Samanta M."/>
            <person name="Samson G."/>
            <person name="Schroeder D.C."/>
            <person name="Segurens B."/>
            <person name="Strittmatter M."/>
            <person name="Tonon T."/>
            <person name="Tregear J.W."/>
            <person name="Valentin K."/>
            <person name="von Dassow P."/>
            <person name="Yamagishi T."/>
            <person name="Van de Peer Y."/>
            <person name="Wincker P."/>
        </authorList>
    </citation>
    <scope>NUCLEOTIDE SEQUENCE [LARGE SCALE GENOMIC DNA]</scope>
    <source>
        <strain evidence="3">Ec32 / CCAP1310/4</strain>
    </source>
</reference>
<dbReference type="InterPro" id="IPR001849">
    <property type="entry name" value="PH_domain"/>
</dbReference>
<protein>
    <recommendedName>
        <fullName evidence="1">PH domain-containing protein</fullName>
    </recommendedName>
</protein>
<proteinExistence type="predicted"/>
<dbReference type="eggNOG" id="ENOG502S6TI">
    <property type="taxonomic scope" value="Eukaryota"/>
</dbReference>
<name>D7FKF4_ECTSI</name>
<sequence>MGDGYSGPCSCLLNCVRSWRERDRLRRHTELLRQGDLFKRRTFTFGFGTGHESTDVRLKPDFDTVLAWRKKSEGDKDKDWHEIDLNDIKTVEPKGSASLVMSSKTGDLLLELEAENGSVRDSWVESLQAVAEDVRLNPQARMAQKSVKDRMKDQAQRQRHLAKRTIEMQQTKKDAEARKARYLKETGGMQYTALAMANRS</sequence>
<keyword evidence="3" id="KW-1185">Reference proteome</keyword>
<dbReference type="InParanoid" id="D7FKF4"/>
<dbReference type="EMBL" id="FN649751">
    <property type="protein sequence ID" value="CBJ29356.1"/>
    <property type="molecule type" value="Genomic_DNA"/>
</dbReference>
<feature type="domain" description="PH" evidence="1">
    <location>
        <begin position="30"/>
        <end position="132"/>
    </location>
</feature>
<evidence type="ECO:0000259" key="1">
    <source>
        <dbReference type="PROSITE" id="PS50003"/>
    </source>
</evidence>
<evidence type="ECO:0000313" key="2">
    <source>
        <dbReference type="EMBL" id="CBJ29356.1"/>
    </source>
</evidence>
<dbReference type="AlphaFoldDB" id="D7FKF4"/>
<gene>
    <name evidence="2" type="ORF">Esi_0144_0009</name>
</gene>
<organism evidence="2 3">
    <name type="scientific">Ectocarpus siliculosus</name>
    <name type="common">Brown alga</name>
    <name type="synonym">Conferva siliculosa</name>
    <dbReference type="NCBI Taxonomy" id="2880"/>
    <lineage>
        <taxon>Eukaryota</taxon>
        <taxon>Sar</taxon>
        <taxon>Stramenopiles</taxon>
        <taxon>Ochrophyta</taxon>
        <taxon>PX clade</taxon>
        <taxon>Phaeophyceae</taxon>
        <taxon>Ectocarpales</taxon>
        <taxon>Ectocarpaceae</taxon>
        <taxon>Ectocarpus</taxon>
    </lineage>
</organism>
<dbReference type="Proteomes" id="UP000002630">
    <property type="component" value="Linkage Group LG26"/>
</dbReference>